<dbReference type="InterPro" id="IPR050267">
    <property type="entry name" value="Anti-sigma-factor_SerPK"/>
</dbReference>
<protein>
    <submittedName>
        <fullName evidence="3">ATP-binding protein</fullName>
    </submittedName>
</protein>
<dbReference type="CDD" id="cd16936">
    <property type="entry name" value="HATPase_RsbW-like"/>
    <property type="match status" value="1"/>
</dbReference>
<dbReference type="RefSeq" id="WP_213890194.1">
    <property type="nucleotide sequence ID" value="NZ_JAGFNU010000009.1"/>
</dbReference>
<keyword evidence="4" id="KW-1185">Reference proteome</keyword>
<dbReference type="GO" id="GO:0005524">
    <property type="term" value="F:ATP binding"/>
    <property type="evidence" value="ECO:0007669"/>
    <property type="project" value="UniProtKB-KW"/>
</dbReference>
<dbReference type="SUPFAM" id="SSF55874">
    <property type="entry name" value="ATPase domain of HSP90 chaperone/DNA topoisomerase II/histidine kinase"/>
    <property type="match status" value="1"/>
</dbReference>
<dbReference type="PANTHER" id="PTHR35526:SF3">
    <property type="entry name" value="ANTI-SIGMA-F FACTOR RSBW"/>
    <property type="match status" value="1"/>
</dbReference>
<reference evidence="3 4" key="1">
    <citation type="submission" date="2024-09" db="EMBL/GenBank/DDBJ databases">
        <authorList>
            <person name="Sun Q."/>
            <person name="Mori K."/>
        </authorList>
    </citation>
    <scope>NUCLEOTIDE SEQUENCE [LARGE SCALE GENOMIC DNA]</scope>
    <source>
        <strain evidence="3 4">CECT 8726</strain>
    </source>
</reference>
<evidence type="ECO:0000313" key="4">
    <source>
        <dbReference type="Proteomes" id="UP001589683"/>
    </source>
</evidence>
<name>A0ABV5JDP6_9RHOB</name>
<dbReference type="Pfam" id="PF13581">
    <property type="entry name" value="HATPase_c_2"/>
    <property type="match status" value="1"/>
</dbReference>
<dbReference type="InterPro" id="IPR003594">
    <property type="entry name" value="HATPase_dom"/>
</dbReference>
<proteinExistence type="predicted"/>
<keyword evidence="1" id="KW-0808">Transferase</keyword>
<evidence type="ECO:0000259" key="2">
    <source>
        <dbReference type="Pfam" id="PF13581"/>
    </source>
</evidence>
<evidence type="ECO:0000256" key="1">
    <source>
        <dbReference type="ARBA" id="ARBA00022527"/>
    </source>
</evidence>
<sequence length="154" mass="17063">MKNGETLPPEMQKNELRITFLSDPLSVRRALEKVLRKLGGLGTTPEARRKVELALAEVLNNIVEHAYPITHEGKIDLRITLENQQVKCVVSDDGLPLPNSTLPVGHLQVLSNDICELPEGGFGWFLIGELSDNLQYNRAGGKNILSFHIGLEKT</sequence>
<keyword evidence="3" id="KW-0067">ATP-binding</keyword>
<dbReference type="Gene3D" id="3.30.565.10">
    <property type="entry name" value="Histidine kinase-like ATPase, C-terminal domain"/>
    <property type="match status" value="1"/>
</dbReference>
<gene>
    <name evidence="3" type="ORF">ACFFUT_07270</name>
</gene>
<dbReference type="EMBL" id="JBHMEA010000024">
    <property type="protein sequence ID" value="MFB9231583.1"/>
    <property type="molecule type" value="Genomic_DNA"/>
</dbReference>
<dbReference type="Proteomes" id="UP001589683">
    <property type="component" value="Unassembled WGS sequence"/>
</dbReference>
<dbReference type="PANTHER" id="PTHR35526">
    <property type="entry name" value="ANTI-SIGMA-F FACTOR RSBW-RELATED"/>
    <property type="match status" value="1"/>
</dbReference>
<accession>A0ABV5JDP6</accession>
<keyword evidence="1" id="KW-0418">Kinase</keyword>
<keyword evidence="3" id="KW-0547">Nucleotide-binding</keyword>
<dbReference type="InterPro" id="IPR036890">
    <property type="entry name" value="HATPase_C_sf"/>
</dbReference>
<keyword evidence="1" id="KW-0723">Serine/threonine-protein kinase</keyword>
<comment type="caution">
    <text evidence="3">The sequence shown here is derived from an EMBL/GenBank/DDBJ whole genome shotgun (WGS) entry which is preliminary data.</text>
</comment>
<evidence type="ECO:0000313" key="3">
    <source>
        <dbReference type="EMBL" id="MFB9231583.1"/>
    </source>
</evidence>
<organism evidence="3 4">
    <name type="scientific">Pseudohalocynthiibacter aestuariivivens</name>
    <dbReference type="NCBI Taxonomy" id="1591409"/>
    <lineage>
        <taxon>Bacteria</taxon>
        <taxon>Pseudomonadati</taxon>
        <taxon>Pseudomonadota</taxon>
        <taxon>Alphaproteobacteria</taxon>
        <taxon>Rhodobacterales</taxon>
        <taxon>Paracoccaceae</taxon>
        <taxon>Pseudohalocynthiibacter</taxon>
    </lineage>
</organism>
<feature type="domain" description="Histidine kinase/HSP90-like ATPase" evidence="2">
    <location>
        <begin position="26"/>
        <end position="147"/>
    </location>
</feature>